<dbReference type="AlphaFoldDB" id="A0A165S974"/>
<dbReference type="OrthoDB" id="2771500at2759"/>
<gene>
    <name evidence="1" type="ORF">DAEQUDRAFT_763541</name>
</gene>
<dbReference type="STRING" id="1314783.A0A165S974"/>
<sequence length="307" mass="35293">MSTDIRLSLPPPPYSVADHRTQQLKDCFASLVNEQFQIQRLFDTVAERLQTIPQIGSHHPLAEEWTTLRQLHRKTYRDSQEQASRCADFLSHFLEVVIPLTASDIPILEKQTLTKQFIEDVGRYRLEAQQCSEQFDNLKTRIESFRIKCGLQTARAPQGFWSKVKDFCVAIGQAIDRLLSHIVNLFRRSLRYVHVEIGERNTSGHLSMDIFFDEYSQLPEEYEMRPQGATAEIDAAARTLESKLGGFEDAWDAVRKSCDTLRTRLALADTVTGSLPYYESCLTNARRQYMALRECMTAYAQGRTPNF</sequence>
<reference evidence="1 2" key="1">
    <citation type="journal article" date="2016" name="Mol. Biol. Evol.">
        <title>Comparative Genomics of Early-Diverging Mushroom-Forming Fungi Provides Insights into the Origins of Lignocellulose Decay Capabilities.</title>
        <authorList>
            <person name="Nagy L.G."/>
            <person name="Riley R."/>
            <person name="Tritt A."/>
            <person name="Adam C."/>
            <person name="Daum C."/>
            <person name="Floudas D."/>
            <person name="Sun H."/>
            <person name="Yadav J.S."/>
            <person name="Pangilinan J."/>
            <person name="Larsson K.H."/>
            <person name="Matsuura K."/>
            <person name="Barry K."/>
            <person name="Labutti K."/>
            <person name="Kuo R."/>
            <person name="Ohm R.A."/>
            <person name="Bhattacharya S.S."/>
            <person name="Shirouzu T."/>
            <person name="Yoshinaga Y."/>
            <person name="Martin F.M."/>
            <person name="Grigoriev I.V."/>
            <person name="Hibbett D.S."/>
        </authorList>
    </citation>
    <scope>NUCLEOTIDE SEQUENCE [LARGE SCALE GENOMIC DNA]</scope>
    <source>
        <strain evidence="1 2">L-15889</strain>
    </source>
</reference>
<organism evidence="1 2">
    <name type="scientific">Daedalea quercina L-15889</name>
    <dbReference type="NCBI Taxonomy" id="1314783"/>
    <lineage>
        <taxon>Eukaryota</taxon>
        <taxon>Fungi</taxon>
        <taxon>Dikarya</taxon>
        <taxon>Basidiomycota</taxon>
        <taxon>Agaricomycotina</taxon>
        <taxon>Agaricomycetes</taxon>
        <taxon>Polyporales</taxon>
        <taxon>Fomitopsis</taxon>
    </lineage>
</organism>
<proteinExistence type="predicted"/>
<evidence type="ECO:0000313" key="1">
    <source>
        <dbReference type="EMBL" id="KZT71688.1"/>
    </source>
</evidence>
<dbReference type="EMBL" id="KV429044">
    <property type="protein sequence ID" value="KZT71688.1"/>
    <property type="molecule type" value="Genomic_DNA"/>
</dbReference>
<evidence type="ECO:0000313" key="2">
    <source>
        <dbReference type="Proteomes" id="UP000076727"/>
    </source>
</evidence>
<name>A0A165S974_9APHY</name>
<protein>
    <submittedName>
        <fullName evidence="1">Uncharacterized protein</fullName>
    </submittedName>
</protein>
<dbReference type="Proteomes" id="UP000076727">
    <property type="component" value="Unassembled WGS sequence"/>
</dbReference>
<keyword evidence="2" id="KW-1185">Reference proteome</keyword>
<accession>A0A165S974</accession>